<evidence type="ECO:0000256" key="5">
    <source>
        <dbReference type="SAM" id="MobiDB-lite"/>
    </source>
</evidence>
<dbReference type="InterPro" id="IPR016161">
    <property type="entry name" value="Ald_DH/histidinol_DH"/>
</dbReference>
<dbReference type="SUPFAM" id="SSF53720">
    <property type="entry name" value="ALDH-like"/>
    <property type="match status" value="1"/>
</dbReference>
<dbReference type="InterPro" id="IPR016162">
    <property type="entry name" value="Ald_DH_N"/>
</dbReference>
<reference evidence="7" key="1">
    <citation type="submission" date="2021-01" db="EMBL/GenBank/DDBJ databases">
        <title>Whole genome shotgun sequence of Rugosimonospora africana NBRC 104875.</title>
        <authorList>
            <person name="Komaki H."/>
            <person name="Tamura T."/>
        </authorList>
    </citation>
    <scope>NUCLEOTIDE SEQUENCE</scope>
    <source>
        <strain evidence="7">NBRC 104875</strain>
    </source>
</reference>
<dbReference type="EMBL" id="BONZ01000033">
    <property type="protein sequence ID" value="GIH15342.1"/>
    <property type="molecule type" value="Genomic_DNA"/>
</dbReference>
<dbReference type="InterPro" id="IPR015590">
    <property type="entry name" value="Aldehyde_DH_dom"/>
</dbReference>
<feature type="domain" description="Aldehyde dehydrogenase" evidence="6">
    <location>
        <begin position="29"/>
        <end position="481"/>
    </location>
</feature>
<evidence type="ECO:0000256" key="3">
    <source>
        <dbReference type="PROSITE-ProRule" id="PRU10007"/>
    </source>
</evidence>
<dbReference type="Gene3D" id="3.40.605.10">
    <property type="entry name" value="Aldehyde Dehydrogenase, Chain A, domain 1"/>
    <property type="match status" value="1"/>
</dbReference>
<organism evidence="7 8">
    <name type="scientific">Rugosimonospora africana</name>
    <dbReference type="NCBI Taxonomy" id="556532"/>
    <lineage>
        <taxon>Bacteria</taxon>
        <taxon>Bacillati</taxon>
        <taxon>Actinomycetota</taxon>
        <taxon>Actinomycetes</taxon>
        <taxon>Micromonosporales</taxon>
        <taxon>Micromonosporaceae</taxon>
        <taxon>Rugosimonospora</taxon>
    </lineage>
</organism>
<evidence type="ECO:0000313" key="7">
    <source>
        <dbReference type="EMBL" id="GIH15342.1"/>
    </source>
</evidence>
<evidence type="ECO:0000256" key="1">
    <source>
        <dbReference type="ARBA" id="ARBA00009986"/>
    </source>
</evidence>
<dbReference type="GO" id="GO:0016620">
    <property type="term" value="F:oxidoreductase activity, acting on the aldehyde or oxo group of donors, NAD or NADP as acceptor"/>
    <property type="evidence" value="ECO:0007669"/>
    <property type="project" value="InterPro"/>
</dbReference>
<gene>
    <name evidence="7" type="ORF">Raf01_35140</name>
</gene>
<dbReference type="RefSeq" id="WP_203918980.1">
    <property type="nucleotide sequence ID" value="NZ_BONZ01000033.1"/>
</dbReference>
<evidence type="ECO:0000259" key="6">
    <source>
        <dbReference type="Pfam" id="PF00171"/>
    </source>
</evidence>
<dbReference type="Proteomes" id="UP000642748">
    <property type="component" value="Unassembled WGS sequence"/>
</dbReference>
<evidence type="ECO:0000313" key="8">
    <source>
        <dbReference type="Proteomes" id="UP000642748"/>
    </source>
</evidence>
<accession>A0A8J3VQS3</accession>
<dbReference type="Pfam" id="PF00171">
    <property type="entry name" value="Aldedh"/>
    <property type="match status" value="1"/>
</dbReference>
<feature type="compositionally biased region" description="Low complexity" evidence="5">
    <location>
        <begin position="499"/>
        <end position="515"/>
    </location>
</feature>
<dbReference type="PROSITE" id="PS00687">
    <property type="entry name" value="ALDEHYDE_DEHYDR_GLU"/>
    <property type="match status" value="1"/>
</dbReference>
<name>A0A8J3VQS3_9ACTN</name>
<evidence type="ECO:0000256" key="2">
    <source>
        <dbReference type="ARBA" id="ARBA00023002"/>
    </source>
</evidence>
<dbReference type="InterPro" id="IPR016163">
    <property type="entry name" value="Ald_DH_C"/>
</dbReference>
<evidence type="ECO:0000256" key="4">
    <source>
        <dbReference type="RuleBase" id="RU003345"/>
    </source>
</evidence>
<dbReference type="PANTHER" id="PTHR11699">
    <property type="entry name" value="ALDEHYDE DEHYDROGENASE-RELATED"/>
    <property type="match status" value="1"/>
</dbReference>
<comment type="similarity">
    <text evidence="1 4">Belongs to the aldehyde dehydrogenase family.</text>
</comment>
<dbReference type="Gene3D" id="3.40.309.10">
    <property type="entry name" value="Aldehyde Dehydrogenase, Chain A, domain 2"/>
    <property type="match status" value="1"/>
</dbReference>
<proteinExistence type="inferred from homology"/>
<dbReference type="FunFam" id="3.40.605.10:FF:000007">
    <property type="entry name" value="NAD/NADP-dependent betaine aldehyde dehydrogenase"/>
    <property type="match status" value="1"/>
</dbReference>
<keyword evidence="8" id="KW-1185">Reference proteome</keyword>
<feature type="region of interest" description="Disordered" evidence="5">
    <location>
        <begin position="496"/>
        <end position="536"/>
    </location>
</feature>
<keyword evidence="2 4" id="KW-0560">Oxidoreductase</keyword>
<dbReference type="InterPro" id="IPR029510">
    <property type="entry name" value="Ald_DH_CS_GLU"/>
</dbReference>
<dbReference type="AlphaFoldDB" id="A0A8J3VQS3"/>
<comment type="caution">
    <text evidence="7">The sequence shown here is derived from an EMBL/GenBank/DDBJ whole genome shotgun (WGS) entry which is preliminary data.</text>
</comment>
<protein>
    <submittedName>
        <fullName evidence="7">Aldehyde dehydrogenase</fullName>
    </submittedName>
</protein>
<feature type="active site" evidence="3">
    <location>
        <position position="252"/>
    </location>
</feature>
<dbReference type="FunFam" id="3.40.309.10:FF:000009">
    <property type="entry name" value="Aldehyde dehydrogenase A"/>
    <property type="match status" value="1"/>
</dbReference>
<sequence>MTDTVNAARTDLAEVRVAGEVVPADVTGVHNPARTDEIVGEVALGTAEHVDRAVAAADAAASGWAALDPHERAELLQAGADALDPHRERLAELMTREQGKVLWESRLDVGGAGHILRYYCGLADELTDGVFRSDERGTVWTGRRPVGVTGVIVPWNSPVYLGFLGLAPTLMAGNTAVVKPSELAPLALTEVLRVLAGHLPPGVLNVVPGTGEPGAAIARHDRVRKVFFTGSIATGQRVLRDAAGNLKNVSLELGGNDPAIVLEDATVTDRMVRELVSGVYTLSGQVCFNVKRIYVHSSRYDQFVERFTAAVDELVVGDGLDPCATMGPLNNRAQYDRVVSLVDGARAAGATVHELGHKLSERDWDRGYFLPPMVVTGLAPDAELVATEQFGPVVPVLPFDDDDRAVAMANATEYGLAASVWTDDREHARRVARRLEAGSVFVNVHRIGASDVSMPFGGFKRSGMGRNHGVAALNACTESQVIADWIDVSGLPGPENFSGPAGAPGPAGVPHPAGAPGAGSAGAGPADATGGGDGQR</sequence>